<keyword evidence="2" id="KW-0482">Metalloprotease</keyword>
<organism evidence="2 3">
    <name type="scientific">Elongatibacter sediminis</name>
    <dbReference type="NCBI Taxonomy" id="3119006"/>
    <lineage>
        <taxon>Bacteria</taxon>
        <taxon>Pseudomonadati</taxon>
        <taxon>Pseudomonadota</taxon>
        <taxon>Gammaproteobacteria</taxon>
        <taxon>Chromatiales</taxon>
        <taxon>Wenzhouxiangellaceae</taxon>
        <taxon>Elongatibacter</taxon>
    </lineage>
</organism>
<feature type="transmembrane region" description="Helical" evidence="1">
    <location>
        <begin position="177"/>
        <end position="195"/>
    </location>
</feature>
<dbReference type="AlphaFoldDB" id="A0AAW9R693"/>
<dbReference type="RefSeq" id="WP_354693426.1">
    <property type="nucleotide sequence ID" value="NZ_JAZHOG010000001.1"/>
</dbReference>
<dbReference type="EMBL" id="JAZHOG010000001">
    <property type="protein sequence ID" value="MEJ8566102.1"/>
    <property type="molecule type" value="Genomic_DNA"/>
</dbReference>
<dbReference type="GO" id="GO:0008237">
    <property type="term" value="F:metallopeptidase activity"/>
    <property type="evidence" value="ECO:0007669"/>
    <property type="project" value="UniProtKB-KW"/>
</dbReference>
<feature type="transmembrane region" description="Helical" evidence="1">
    <location>
        <begin position="149"/>
        <end position="168"/>
    </location>
</feature>
<dbReference type="InterPro" id="IPR026898">
    <property type="entry name" value="PrsW"/>
</dbReference>
<feature type="transmembrane region" description="Helical" evidence="1">
    <location>
        <begin position="81"/>
        <end position="106"/>
    </location>
</feature>
<dbReference type="Pfam" id="PF13367">
    <property type="entry name" value="PrsW-protease"/>
    <property type="match status" value="1"/>
</dbReference>
<accession>A0AAW9R693</accession>
<proteinExistence type="predicted"/>
<protein>
    <submittedName>
        <fullName evidence="2">PrsW family intramembrane metalloprotease</fullName>
    </submittedName>
</protein>
<reference evidence="2 3" key="1">
    <citation type="submission" date="2024-02" db="EMBL/GenBank/DDBJ databases">
        <title>A novel Wenzhouxiangellaceae bacterium, isolated from coastal sediments.</title>
        <authorList>
            <person name="Du Z.-J."/>
            <person name="Ye Y.-Q."/>
            <person name="Zhang X.-Y."/>
        </authorList>
    </citation>
    <scope>NUCLEOTIDE SEQUENCE [LARGE SCALE GENOMIC DNA]</scope>
    <source>
        <strain evidence="2 3">CH-27</strain>
    </source>
</reference>
<keyword evidence="1" id="KW-0472">Membrane</keyword>
<evidence type="ECO:0000256" key="1">
    <source>
        <dbReference type="SAM" id="Phobius"/>
    </source>
</evidence>
<dbReference type="Proteomes" id="UP001359886">
    <property type="component" value="Unassembled WGS sequence"/>
</dbReference>
<feature type="transmembrane region" description="Helical" evidence="1">
    <location>
        <begin position="6"/>
        <end position="28"/>
    </location>
</feature>
<keyword evidence="1" id="KW-1133">Transmembrane helix</keyword>
<evidence type="ECO:0000313" key="2">
    <source>
        <dbReference type="EMBL" id="MEJ8566102.1"/>
    </source>
</evidence>
<keyword evidence="3" id="KW-1185">Reference proteome</keyword>
<name>A0AAW9R693_9GAMM</name>
<keyword evidence="2" id="KW-0645">Protease</keyword>
<comment type="caution">
    <text evidence="2">The sequence shown here is derived from an EMBL/GenBank/DDBJ whole genome shotgun (WGS) entry which is preliminary data.</text>
</comment>
<feature type="transmembrane region" description="Helical" evidence="1">
    <location>
        <begin position="40"/>
        <end position="61"/>
    </location>
</feature>
<dbReference type="PANTHER" id="PTHR36844:SF1">
    <property type="entry name" value="PROTEASE PRSW"/>
    <property type="match status" value="1"/>
</dbReference>
<dbReference type="PANTHER" id="PTHR36844">
    <property type="entry name" value="PROTEASE PRSW"/>
    <property type="match status" value="1"/>
</dbReference>
<evidence type="ECO:0000313" key="3">
    <source>
        <dbReference type="Proteomes" id="UP001359886"/>
    </source>
</evidence>
<gene>
    <name evidence="2" type="ORF">V3330_00585</name>
</gene>
<feature type="transmembrane region" description="Helical" evidence="1">
    <location>
        <begin position="201"/>
        <end position="220"/>
    </location>
</feature>
<sequence>MTDYPLETVIMLLPVILPVVFWGAYHLHADRHLPEPPSHLLVAFGLGTGAFWLGARGYEALEFLHLRQDAFALAQTSLPGLFVYSLGIIGVIEEGAKMLPFLLVVIHFREFDEPIDGIIYASFIALGFAAVENLHYLEYLSGTEAYARGFAGPVIHIVFASVWGYFIGKAVLSGRRLFRTILAMLILTAALHGLYDFIVIGLPPAALPFSAALIAAIWIWRLRLIRDLHTASANRLEN</sequence>
<keyword evidence="1" id="KW-0812">Transmembrane</keyword>
<keyword evidence="2" id="KW-0378">Hydrolase</keyword>